<reference evidence="4" key="1">
    <citation type="journal article" date="2019" name="Int. J. Syst. Evol. Microbiol.">
        <title>The Global Catalogue of Microorganisms (GCM) 10K type strain sequencing project: providing services to taxonomists for standard genome sequencing and annotation.</title>
        <authorList>
            <consortium name="The Broad Institute Genomics Platform"/>
            <consortium name="The Broad Institute Genome Sequencing Center for Infectious Disease"/>
            <person name="Wu L."/>
            <person name="Ma J."/>
        </authorList>
    </citation>
    <scope>NUCLEOTIDE SEQUENCE [LARGE SCALE GENOMIC DNA]</scope>
    <source>
        <strain evidence="4">NBRC 108725</strain>
    </source>
</reference>
<evidence type="ECO:0000313" key="4">
    <source>
        <dbReference type="Proteomes" id="UP001321498"/>
    </source>
</evidence>
<accession>A0ABM8GDM2</accession>
<evidence type="ECO:0000259" key="2">
    <source>
        <dbReference type="Pfam" id="PF01551"/>
    </source>
</evidence>
<dbReference type="Pfam" id="PF01551">
    <property type="entry name" value="Peptidase_M23"/>
    <property type="match status" value="1"/>
</dbReference>
<dbReference type="Gene3D" id="2.70.70.10">
    <property type="entry name" value="Glucose Permease (Domain IIA)"/>
    <property type="match status" value="1"/>
</dbReference>
<dbReference type="PANTHER" id="PTHR21666:SF289">
    <property type="entry name" value="L-ALA--D-GLU ENDOPEPTIDASE"/>
    <property type="match status" value="1"/>
</dbReference>
<keyword evidence="1" id="KW-0732">Signal</keyword>
<proteinExistence type="predicted"/>
<feature type="domain" description="M23ase beta-sheet core" evidence="2">
    <location>
        <begin position="78"/>
        <end position="171"/>
    </location>
</feature>
<dbReference type="Proteomes" id="UP001321498">
    <property type="component" value="Chromosome"/>
</dbReference>
<sequence>MPPRRLLALALLLSAITTLLLPGWIAPAAALPRSGPAAPLLATFRTAGWADYPWAWPVAPPPAVLRGYRAPLTPYAAGHRGIDVGVPAGTPVTSPDDGVVLFAGAVGGRPVLSVAHAAGLVSSFEPVEAAVTAGQGVRRGEALGTVAASAGHCPVDCLHIGARVDGRYVSPMVLLGEVPRAILLPLVPPVDRAGE</sequence>
<dbReference type="CDD" id="cd12797">
    <property type="entry name" value="M23_peptidase"/>
    <property type="match status" value="1"/>
</dbReference>
<dbReference type="InterPro" id="IPR050570">
    <property type="entry name" value="Cell_wall_metabolism_enzyme"/>
</dbReference>
<evidence type="ECO:0000256" key="1">
    <source>
        <dbReference type="ARBA" id="ARBA00022729"/>
    </source>
</evidence>
<protein>
    <recommendedName>
        <fullName evidence="2">M23ase beta-sheet core domain-containing protein</fullName>
    </recommendedName>
</protein>
<evidence type="ECO:0000313" key="3">
    <source>
        <dbReference type="EMBL" id="BDZ46373.1"/>
    </source>
</evidence>
<keyword evidence="4" id="KW-1185">Reference proteome</keyword>
<organism evidence="3 4">
    <name type="scientific">Naasia aerilata</name>
    <dbReference type="NCBI Taxonomy" id="1162966"/>
    <lineage>
        <taxon>Bacteria</taxon>
        <taxon>Bacillati</taxon>
        <taxon>Actinomycetota</taxon>
        <taxon>Actinomycetes</taxon>
        <taxon>Micrococcales</taxon>
        <taxon>Microbacteriaceae</taxon>
        <taxon>Naasia</taxon>
    </lineage>
</organism>
<gene>
    <name evidence="3" type="ORF">GCM10025866_22820</name>
</gene>
<dbReference type="InterPro" id="IPR011055">
    <property type="entry name" value="Dup_hybrid_motif"/>
</dbReference>
<dbReference type="InterPro" id="IPR016047">
    <property type="entry name" value="M23ase_b-sheet_dom"/>
</dbReference>
<dbReference type="PANTHER" id="PTHR21666">
    <property type="entry name" value="PEPTIDASE-RELATED"/>
    <property type="match status" value="1"/>
</dbReference>
<dbReference type="EMBL" id="AP027731">
    <property type="protein sequence ID" value="BDZ46373.1"/>
    <property type="molecule type" value="Genomic_DNA"/>
</dbReference>
<name>A0ABM8GDM2_9MICO</name>
<dbReference type="SUPFAM" id="SSF51261">
    <property type="entry name" value="Duplicated hybrid motif"/>
    <property type="match status" value="1"/>
</dbReference>
<dbReference type="RefSeq" id="WP_286276447.1">
    <property type="nucleotide sequence ID" value="NZ_AP027731.1"/>
</dbReference>